<feature type="domain" description="Peptidase M43 pregnancy-associated plasma-A" evidence="9">
    <location>
        <begin position="176"/>
        <end position="329"/>
    </location>
</feature>
<evidence type="ECO:0000256" key="3">
    <source>
        <dbReference type="ARBA" id="ARBA00022723"/>
    </source>
</evidence>
<evidence type="ECO:0000256" key="4">
    <source>
        <dbReference type="ARBA" id="ARBA00022729"/>
    </source>
</evidence>
<proteinExistence type="inferred from homology"/>
<name>A0A939GD42_9BACT</name>
<dbReference type="InterPro" id="IPR008754">
    <property type="entry name" value="Peptidase_M43"/>
</dbReference>
<dbReference type="GO" id="GO:0006508">
    <property type="term" value="P:proteolysis"/>
    <property type="evidence" value="ECO:0007669"/>
    <property type="project" value="UniProtKB-KW"/>
</dbReference>
<evidence type="ECO:0000256" key="5">
    <source>
        <dbReference type="ARBA" id="ARBA00022801"/>
    </source>
</evidence>
<dbReference type="GO" id="GO:0008237">
    <property type="term" value="F:metallopeptidase activity"/>
    <property type="evidence" value="ECO:0007669"/>
    <property type="project" value="UniProtKB-KW"/>
</dbReference>
<evidence type="ECO:0000259" key="10">
    <source>
        <dbReference type="Pfam" id="PF18962"/>
    </source>
</evidence>
<dbReference type="Pfam" id="PF18962">
    <property type="entry name" value="Por_Secre_tail"/>
    <property type="match status" value="1"/>
</dbReference>
<keyword evidence="3" id="KW-0479">Metal-binding</keyword>
<dbReference type="RefSeq" id="WP_207364318.1">
    <property type="nucleotide sequence ID" value="NZ_JAFMYV010000004.1"/>
</dbReference>
<keyword evidence="7" id="KW-0482">Metalloprotease</keyword>
<gene>
    <name evidence="11" type="ORF">J2I47_09385</name>
</gene>
<keyword evidence="5" id="KW-0378">Hydrolase</keyword>
<feature type="domain" description="Secretion system C-terminal sorting" evidence="10">
    <location>
        <begin position="356"/>
        <end position="430"/>
    </location>
</feature>
<dbReference type="SUPFAM" id="SSF55486">
    <property type="entry name" value="Metalloproteases ('zincins'), catalytic domain"/>
    <property type="match status" value="1"/>
</dbReference>
<organism evidence="11 12">
    <name type="scientific">Fibrella rubiginis</name>
    <dbReference type="NCBI Taxonomy" id="2817060"/>
    <lineage>
        <taxon>Bacteria</taxon>
        <taxon>Pseudomonadati</taxon>
        <taxon>Bacteroidota</taxon>
        <taxon>Cytophagia</taxon>
        <taxon>Cytophagales</taxon>
        <taxon>Spirosomataceae</taxon>
        <taxon>Fibrella</taxon>
    </lineage>
</organism>
<keyword evidence="6" id="KW-0862">Zinc</keyword>
<evidence type="ECO:0000256" key="8">
    <source>
        <dbReference type="ARBA" id="ARBA00023157"/>
    </source>
</evidence>
<evidence type="ECO:0000256" key="6">
    <source>
        <dbReference type="ARBA" id="ARBA00022833"/>
    </source>
</evidence>
<dbReference type="Proteomes" id="UP000664034">
    <property type="component" value="Unassembled WGS sequence"/>
</dbReference>
<comment type="similarity">
    <text evidence="1">Belongs to the peptidase M43B family.</text>
</comment>
<dbReference type="PANTHER" id="PTHR47466">
    <property type="match status" value="1"/>
</dbReference>
<evidence type="ECO:0000256" key="1">
    <source>
        <dbReference type="ARBA" id="ARBA00008721"/>
    </source>
</evidence>
<comment type="caution">
    <text evidence="11">The sequence shown here is derived from an EMBL/GenBank/DDBJ whole genome shotgun (WGS) entry which is preliminary data.</text>
</comment>
<dbReference type="Gene3D" id="3.40.390.10">
    <property type="entry name" value="Collagenase (Catalytic Domain)"/>
    <property type="match status" value="1"/>
</dbReference>
<dbReference type="Pfam" id="PF05572">
    <property type="entry name" value="Peptidase_M43"/>
    <property type="match status" value="1"/>
</dbReference>
<evidence type="ECO:0000256" key="7">
    <source>
        <dbReference type="ARBA" id="ARBA00023049"/>
    </source>
</evidence>
<dbReference type="CDD" id="cd04275">
    <property type="entry name" value="ZnMc_pappalysin_like"/>
    <property type="match status" value="1"/>
</dbReference>
<evidence type="ECO:0000256" key="2">
    <source>
        <dbReference type="ARBA" id="ARBA00022670"/>
    </source>
</evidence>
<dbReference type="InterPro" id="IPR026444">
    <property type="entry name" value="Secre_tail"/>
</dbReference>
<accession>A0A939GD42</accession>
<keyword evidence="8" id="KW-1015">Disulfide bond</keyword>
<keyword evidence="4" id="KW-0732">Signal</keyword>
<reference evidence="11" key="1">
    <citation type="submission" date="2021-03" db="EMBL/GenBank/DDBJ databases">
        <title>Fibrella sp. HMF5335 genome sequencing and assembly.</title>
        <authorList>
            <person name="Kang H."/>
            <person name="Kim H."/>
            <person name="Bae S."/>
            <person name="Joh K."/>
        </authorList>
    </citation>
    <scope>NUCLEOTIDE SEQUENCE</scope>
    <source>
        <strain evidence="11">HMF5335</strain>
    </source>
</reference>
<dbReference type="PANTHER" id="PTHR47466:SF1">
    <property type="entry name" value="METALLOPROTEASE MEP1 (AFU_ORTHOLOGUE AFUA_1G07730)-RELATED"/>
    <property type="match status" value="1"/>
</dbReference>
<dbReference type="EMBL" id="JAFMYV010000004">
    <property type="protein sequence ID" value="MBO0936754.1"/>
    <property type="molecule type" value="Genomic_DNA"/>
</dbReference>
<keyword evidence="12" id="KW-1185">Reference proteome</keyword>
<dbReference type="InterPro" id="IPR024079">
    <property type="entry name" value="MetalloPept_cat_dom_sf"/>
</dbReference>
<dbReference type="GO" id="GO:0046872">
    <property type="term" value="F:metal ion binding"/>
    <property type="evidence" value="ECO:0007669"/>
    <property type="project" value="UniProtKB-KW"/>
</dbReference>
<evidence type="ECO:0000313" key="12">
    <source>
        <dbReference type="Proteomes" id="UP000664034"/>
    </source>
</evidence>
<evidence type="ECO:0000259" key="9">
    <source>
        <dbReference type="Pfam" id="PF05572"/>
    </source>
</evidence>
<evidence type="ECO:0000313" key="11">
    <source>
        <dbReference type="EMBL" id="MBO0936754.1"/>
    </source>
</evidence>
<sequence length="431" mass="47331">MFFTAYCSTVLAQVPVDDTGVHRCANPEIEAQLQRRFGGRAGEMARLNQLVSTAQAERAANPSARLAPDVIYRIPVVVHVIHNTANGTIGGAGNSNISDAQILSQIRVLNEDYRKVAGTPGGASTNPLAVDTGIEFFLATQDPDGKPTTGITRHYYPTKSSFDLFNDLFQLSSIVYWPSNQYLNIWVCNISNRGYLGYGQFPSAADTLKGLGETDEKIDGFVVDHRYFGSQTGTVVSQLYCCGRTATHEIGHWLGLFHPNGDVRCGDDYVADTPVIEALNQTDRCDPLYSTCAGTTRTRNLIEDYMDYSPDQCMNVFTGGQRDRMRTVLQLSPRRRQLIQSTTALASTEKLTITTYPNPVLTSATVDVQFTGNQSFNVELYDASGRLRQTQNYISSASRRITVDASALSAGVYVLRVTTAGERASQRLLVK</sequence>
<keyword evidence="2" id="KW-0645">Protease</keyword>
<dbReference type="AlphaFoldDB" id="A0A939GD42"/>
<protein>
    <submittedName>
        <fullName evidence="11">T9SS type A sorting domain-containing protein</fullName>
    </submittedName>
</protein>
<dbReference type="NCBIfam" id="TIGR04183">
    <property type="entry name" value="Por_Secre_tail"/>
    <property type="match status" value="1"/>
</dbReference>